<dbReference type="EMBL" id="KZ452995">
    <property type="protein sequence ID" value="PKA48106.1"/>
    <property type="molecule type" value="Genomic_DNA"/>
</dbReference>
<dbReference type="InterPro" id="IPR022228">
    <property type="entry name" value="DUF3755"/>
</dbReference>
<protein>
    <submittedName>
        <fullName evidence="1">Uncharacterized protein</fullName>
    </submittedName>
</protein>
<dbReference type="PANTHER" id="PTHR14000">
    <property type="entry name" value="FINGER CCCH DOMAIN PROTEIN, PUTATIVE (DUF3755)-RELATED"/>
    <property type="match status" value="1"/>
</dbReference>
<reference evidence="1 2" key="1">
    <citation type="journal article" date="2017" name="Nature">
        <title>The Apostasia genome and the evolution of orchids.</title>
        <authorList>
            <person name="Zhang G.Q."/>
            <person name="Liu K.W."/>
            <person name="Li Z."/>
            <person name="Lohaus R."/>
            <person name="Hsiao Y.Y."/>
            <person name="Niu S.C."/>
            <person name="Wang J.Y."/>
            <person name="Lin Y.C."/>
            <person name="Xu Q."/>
            <person name="Chen L.J."/>
            <person name="Yoshida K."/>
            <person name="Fujiwara S."/>
            <person name="Wang Z.W."/>
            <person name="Zhang Y.Q."/>
            <person name="Mitsuda N."/>
            <person name="Wang M."/>
            <person name="Liu G.H."/>
            <person name="Pecoraro L."/>
            <person name="Huang H.X."/>
            <person name="Xiao X.J."/>
            <person name="Lin M."/>
            <person name="Wu X.Y."/>
            <person name="Wu W.L."/>
            <person name="Chen Y.Y."/>
            <person name="Chang S.B."/>
            <person name="Sakamoto S."/>
            <person name="Ohme-Takagi M."/>
            <person name="Yagi M."/>
            <person name="Zeng S.J."/>
            <person name="Shen C.Y."/>
            <person name="Yeh C.M."/>
            <person name="Luo Y.B."/>
            <person name="Tsai W.C."/>
            <person name="Van de Peer Y."/>
            <person name="Liu Z.J."/>
        </authorList>
    </citation>
    <scope>NUCLEOTIDE SEQUENCE [LARGE SCALE GENOMIC DNA]</scope>
    <source>
        <strain evidence="2">cv. Shenzhen</strain>
        <tissue evidence="1">Stem</tissue>
    </source>
</reference>
<evidence type="ECO:0000313" key="1">
    <source>
        <dbReference type="EMBL" id="PKA48106.1"/>
    </source>
</evidence>
<gene>
    <name evidence="1" type="ORF">AXF42_Ash015869</name>
</gene>
<dbReference type="OrthoDB" id="19768at2759"/>
<dbReference type="Proteomes" id="UP000236161">
    <property type="component" value="Unassembled WGS sequence"/>
</dbReference>
<keyword evidence="2" id="KW-1185">Reference proteome</keyword>
<organism evidence="1 2">
    <name type="scientific">Apostasia shenzhenica</name>
    <dbReference type="NCBI Taxonomy" id="1088818"/>
    <lineage>
        <taxon>Eukaryota</taxon>
        <taxon>Viridiplantae</taxon>
        <taxon>Streptophyta</taxon>
        <taxon>Embryophyta</taxon>
        <taxon>Tracheophyta</taxon>
        <taxon>Spermatophyta</taxon>
        <taxon>Magnoliopsida</taxon>
        <taxon>Liliopsida</taxon>
        <taxon>Asparagales</taxon>
        <taxon>Orchidaceae</taxon>
        <taxon>Apostasioideae</taxon>
        <taxon>Apostasia</taxon>
    </lineage>
</organism>
<accession>A0A2H9ZXU9</accession>
<name>A0A2H9ZXU9_9ASPA</name>
<dbReference type="AlphaFoldDB" id="A0A2H9ZXU9"/>
<dbReference type="PANTHER" id="PTHR14000:SF6">
    <property type="entry name" value="OS02G0631200 PROTEIN"/>
    <property type="match status" value="1"/>
</dbReference>
<sequence length="311" mass="34696">MSMAADSNTNFHHGLFPPSFCNQHVVSFQSGGTNSTAGINSPGGNSSTGTMMLTGNPSSSNDAAPMMFQGNSQGNLFLEPMAGLKHDTGLAVDWSYKEQAILNHGLLKYADQPSILKYIKIAAFLPEKTVRDVALRCRWMSRKEHGKRRKLEEYYTEKKVKDRKALLCHQEKKADCLTKVNIHLLGDIASYSSLMNYNSLLNYNNQFLTEVPVINDATHHLLEENAQVFDQIATNLERFKIQDNAHLFLRTRNNITAILNSMSRMPGIMSQMPPLPVTIDEDLVTSILPNTSQAFMFSSPPGISVKQEPRC</sequence>
<proteinExistence type="predicted"/>
<evidence type="ECO:0000313" key="2">
    <source>
        <dbReference type="Proteomes" id="UP000236161"/>
    </source>
</evidence>
<dbReference type="Pfam" id="PF12579">
    <property type="entry name" value="DUF3755"/>
    <property type="match status" value="1"/>
</dbReference>